<sequence>MTCPANLALHGFWRPIILGSKSRPSCLCDKCFFHSWLRKGPALCFRWKSTSGFEYLKKDLGSRSLSREFTGSSCRETIHFESCPFEPQLGPSQAILGAVCVCSFSESQVLTHYFASS</sequence>
<proteinExistence type="predicted"/>
<evidence type="ECO:0000313" key="2">
    <source>
        <dbReference type="Proteomes" id="UP000234681"/>
    </source>
</evidence>
<evidence type="ECO:0000313" key="1">
    <source>
        <dbReference type="EMBL" id="EDL87726.1"/>
    </source>
</evidence>
<protein>
    <submittedName>
        <fullName evidence="1">RCG41993</fullName>
    </submittedName>
</protein>
<reference evidence="1 2" key="1">
    <citation type="submission" date="2005-09" db="EMBL/GenBank/DDBJ databases">
        <authorList>
            <person name="Mural R.J."/>
            <person name="Li P.W."/>
            <person name="Adams M.D."/>
            <person name="Amanatides P.G."/>
            <person name="Baden-Tillson H."/>
            <person name="Barnstead M."/>
            <person name="Chin S.H."/>
            <person name="Dew I."/>
            <person name="Evans C.A."/>
            <person name="Ferriera S."/>
            <person name="Flanigan M."/>
            <person name="Fosler C."/>
            <person name="Glodek A."/>
            <person name="Gu Z."/>
            <person name="Holt R.A."/>
            <person name="Jennings D."/>
            <person name="Kraft C.L."/>
            <person name="Lu F."/>
            <person name="Nguyen T."/>
            <person name="Nusskern D.R."/>
            <person name="Pfannkoch C.M."/>
            <person name="Sitter C."/>
            <person name="Sutton G.G."/>
            <person name="Venter J.C."/>
            <person name="Wang Z."/>
            <person name="Woodage T."/>
            <person name="Zheng X.H."/>
            <person name="Zhong F."/>
        </authorList>
    </citation>
    <scope>NUCLEOTIDE SEQUENCE [LARGE SCALE GENOMIC DNA]</scope>
    <source>
        <strain>BN</strain>
        <strain evidence="2">Sprague-Dawley</strain>
    </source>
</reference>
<accession>A6JUQ3</accession>
<dbReference type="AlphaFoldDB" id="A6JUQ3"/>
<gene>
    <name evidence="1" type="ORF">rCG_41993</name>
</gene>
<dbReference type="EMBL" id="CH474002">
    <property type="protein sequence ID" value="EDL87726.1"/>
    <property type="molecule type" value="Genomic_DNA"/>
</dbReference>
<organism evidence="1 2">
    <name type="scientific">Rattus norvegicus</name>
    <name type="common">Rat</name>
    <dbReference type="NCBI Taxonomy" id="10116"/>
    <lineage>
        <taxon>Eukaryota</taxon>
        <taxon>Metazoa</taxon>
        <taxon>Chordata</taxon>
        <taxon>Craniata</taxon>
        <taxon>Vertebrata</taxon>
        <taxon>Euteleostomi</taxon>
        <taxon>Mammalia</taxon>
        <taxon>Eutheria</taxon>
        <taxon>Euarchontoglires</taxon>
        <taxon>Glires</taxon>
        <taxon>Rodentia</taxon>
        <taxon>Myomorpha</taxon>
        <taxon>Muroidea</taxon>
        <taxon>Muridae</taxon>
        <taxon>Murinae</taxon>
        <taxon>Rattus</taxon>
    </lineage>
</organism>
<dbReference type="Proteomes" id="UP000234681">
    <property type="component" value="Chromosome 1"/>
</dbReference>
<name>A6JUQ3_RAT</name>